<sequence length="94" mass="10666">MKTFVVYDMHEDGKHRGGKRIEGTAENLAAYIFRIEETHRCIVTDTGDNFILDTFGNMINNCVDKSFLNELLPVLIPYQLGGIDETEVPAVIYK</sequence>
<dbReference type="RefSeq" id="WP_207112597.1">
    <property type="nucleotide sequence ID" value="NZ_JAFLWD010000020.1"/>
</dbReference>
<comment type="caution">
    <text evidence="1">The sequence shown here is derived from an EMBL/GenBank/DDBJ whole genome shotgun (WGS) entry which is preliminary data.</text>
</comment>
<dbReference type="Proteomes" id="UP000664632">
    <property type="component" value="Unassembled WGS sequence"/>
</dbReference>
<evidence type="ECO:0000313" key="2">
    <source>
        <dbReference type="Proteomes" id="UP000664632"/>
    </source>
</evidence>
<keyword evidence="2" id="KW-1185">Reference proteome</keyword>
<reference evidence="1 2" key="1">
    <citation type="submission" date="2021-03" db="EMBL/GenBank/DDBJ databases">
        <title>Enterococcal diversity collection.</title>
        <authorList>
            <person name="Gilmore M.S."/>
            <person name="Schwartzman J."/>
            <person name="Van Tyne D."/>
            <person name="Martin M."/>
            <person name="Earl A.M."/>
            <person name="Manson A.L."/>
            <person name="Straub T."/>
            <person name="Salamzade R."/>
            <person name="Saavedra J."/>
            <person name="Lebreton F."/>
            <person name="Prichula J."/>
            <person name="Schaufler K."/>
            <person name="Gaca A."/>
            <person name="Sgardioli B."/>
            <person name="Wagenaar J."/>
            <person name="Strong T."/>
        </authorList>
    </citation>
    <scope>NUCLEOTIDE SEQUENCE [LARGE SCALE GENOMIC DNA]</scope>
    <source>
        <strain evidence="1 2">DIV0869a</strain>
    </source>
</reference>
<accession>A0ABS3GZ66</accession>
<organism evidence="1 2">
    <name type="scientific">Candidatus Enterococcus ikei</name>
    <dbReference type="NCBI Taxonomy" id="2815326"/>
    <lineage>
        <taxon>Bacteria</taxon>
        <taxon>Bacillati</taxon>
        <taxon>Bacillota</taxon>
        <taxon>Bacilli</taxon>
        <taxon>Lactobacillales</taxon>
        <taxon>Enterococcaceae</taxon>
        <taxon>Enterococcus</taxon>
    </lineage>
</organism>
<protein>
    <submittedName>
        <fullName evidence="1">Uncharacterized protein</fullName>
    </submittedName>
</protein>
<name>A0ABS3GZ66_9ENTE</name>
<proteinExistence type="predicted"/>
<dbReference type="EMBL" id="JAFLWD010000020">
    <property type="protein sequence ID" value="MBO0440547.1"/>
    <property type="molecule type" value="Genomic_DNA"/>
</dbReference>
<evidence type="ECO:0000313" key="1">
    <source>
        <dbReference type="EMBL" id="MBO0440547.1"/>
    </source>
</evidence>
<gene>
    <name evidence="1" type="ORF">JZO69_09255</name>
</gene>